<protein>
    <submittedName>
        <fullName evidence="3">Plasmid pRiA4b ORF-3-like protein</fullName>
    </submittedName>
</protein>
<feature type="region of interest" description="Disordered" evidence="1">
    <location>
        <begin position="248"/>
        <end position="306"/>
    </location>
</feature>
<dbReference type="RefSeq" id="WP_148597070.1">
    <property type="nucleotide sequence ID" value="NZ_CP042997.1"/>
</dbReference>
<feature type="compositionally biased region" description="Basic and acidic residues" evidence="1">
    <location>
        <begin position="296"/>
        <end position="305"/>
    </location>
</feature>
<feature type="domain" description="Plasmid pRiA4b Orf3-like" evidence="2">
    <location>
        <begin position="342"/>
        <end position="455"/>
    </location>
</feature>
<gene>
    <name evidence="3" type="ORF">OJF2_61130</name>
</gene>
<dbReference type="AlphaFoldDB" id="A0A5B9WAC3"/>
<dbReference type="EMBL" id="CP042997">
    <property type="protein sequence ID" value="QEH37522.1"/>
    <property type="molecule type" value="Genomic_DNA"/>
</dbReference>
<sequence length="464" mass="51570">MKRPEFTPGHESILRAQVITEGQPGAVLHDFAAVLDALGPDGVEAAGKHHLLPIKLIPQLDAKLAHPLKLAQQRPQVRSHPYIQALNLLLRASGLSKLDGKGQKARLVLDAEAKMQWDQLNPTERYFNLLEAAFRIGRGEMVGEDRRADEGLLLPCLAAWAEFPQAGWSPRKPKPEQSYPFPIYGRWYLLALMDLFGLVEVTQPRGKVERWYPGRVRHTPFGDAVMPLLFPVAWADLFPLFDATGTGGDRAVGDDEPGRGLHQPPPPGGSQMSLDVDGTSEGGEDEGETLEGGEVEAEHGEEGPRLGEWQPIFVPYFPEWRRNLTPPAREVRDGTLVFRVSHRAMWRLIAIPSGARLDSLAAAILDSIGFDHDHLYEFVYTDGFGASRRIYHHAMEEAPSADSVAVGRLPLDPGDRMIFHYDFGDDWEFAVELERIDPPGKSERARVLQKQGKSPAQYGGDDWS</sequence>
<dbReference type="OrthoDB" id="9801392at2"/>
<evidence type="ECO:0000313" key="4">
    <source>
        <dbReference type="Proteomes" id="UP000324233"/>
    </source>
</evidence>
<dbReference type="InterPro" id="IPR012912">
    <property type="entry name" value="Plasmid_pRiA4b_Orf3-like"/>
</dbReference>
<dbReference type="Proteomes" id="UP000324233">
    <property type="component" value="Chromosome"/>
</dbReference>
<name>A0A5B9WAC3_9BACT</name>
<dbReference type="Gene3D" id="3.10.290.30">
    <property type="entry name" value="MM3350-like"/>
    <property type="match status" value="1"/>
</dbReference>
<reference evidence="3 4" key="1">
    <citation type="submission" date="2019-08" db="EMBL/GenBank/DDBJ databases">
        <title>Deep-cultivation of Planctomycetes and their phenomic and genomic characterization uncovers novel biology.</title>
        <authorList>
            <person name="Wiegand S."/>
            <person name="Jogler M."/>
            <person name="Boedeker C."/>
            <person name="Pinto D."/>
            <person name="Vollmers J."/>
            <person name="Rivas-Marin E."/>
            <person name="Kohn T."/>
            <person name="Peeters S.H."/>
            <person name="Heuer A."/>
            <person name="Rast P."/>
            <person name="Oberbeckmann S."/>
            <person name="Bunk B."/>
            <person name="Jeske O."/>
            <person name="Meyerdierks A."/>
            <person name="Storesund J.E."/>
            <person name="Kallscheuer N."/>
            <person name="Luecker S."/>
            <person name="Lage O.M."/>
            <person name="Pohl T."/>
            <person name="Merkel B.J."/>
            <person name="Hornburger P."/>
            <person name="Mueller R.-W."/>
            <person name="Bruemmer F."/>
            <person name="Labrenz M."/>
            <person name="Spormann A.M."/>
            <person name="Op den Camp H."/>
            <person name="Overmann J."/>
            <person name="Amann R."/>
            <person name="Jetten M.S.M."/>
            <person name="Mascher T."/>
            <person name="Medema M.H."/>
            <person name="Devos D.P."/>
            <person name="Kaster A.-K."/>
            <person name="Ovreas L."/>
            <person name="Rohde M."/>
            <person name="Galperin M.Y."/>
            <person name="Jogler C."/>
        </authorList>
    </citation>
    <scope>NUCLEOTIDE SEQUENCE [LARGE SCALE GENOMIC DNA]</scope>
    <source>
        <strain evidence="3 4">OJF2</strain>
    </source>
</reference>
<accession>A0A5B9WAC3</accession>
<evidence type="ECO:0000259" key="2">
    <source>
        <dbReference type="Pfam" id="PF07929"/>
    </source>
</evidence>
<keyword evidence="4" id="KW-1185">Reference proteome</keyword>
<evidence type="ECO:0000313" key="3">
    <source>
        <dbReference type="EMBL" id="QEH37522.1"/>
    </source>
</evidence>
<dbReference type="KEGG" id="agv:OJF2_61130"/>
<feature type="region of interest" description="Disordered" evidence="1">
    <location>
        <begin position="440"/>
        <end position="464"/>
    </location>
</feature>
<organism evidence="3 4">
    <name type="scientific">Aquisphaera giovannonii</name>
    <dbReference type="NCBI Taxonomy" id="406548"/>
    <lineage>
        <taxon>Bacteria</taxon>
        <taxon>Pseudomonadati</taxon>
        <taxon>Planctomycetota</taxon>
        <taxon>Planctomycetia</taxon>
        <taxon>Isosphaerales</taxon>
        <taxon>Isosphaeraceae</taxon>
        <taxon>Aquisphaera</taxon>
    </lineage>
</organism>
<dbReference type="InterPro" id="IPR024047">
    <property type="entry name" value="MM3350-like_sf"/>
</dbReference>
<evidence type="ECO:0000256" key="1">
    <source>
        <dbReference type="SAM" id="MobiDB-lite"/>
    </source>
</evidence>
<dbReference type="SUPFAM" id="SSF159941">
    <property type="entry name" value="MM3350-like"/>
    <property type="match status" value="1"/>
</dbReference>
<feature type="compositionally biased region" description="Acidic residues" evidence="1">
    <location>
        <begin position="282"/>
        <end position="295"/>
    </location>
</feature>
<dbReference type="Pfam" id="PF07929">
    <property type="entry name" value="PRiA4_ORF3"/>
    <property type="match status" value="1"/>
</dbReference>
<proteinExistence type="predicted"/>